<proteinExistence type="predicted"/>
<reference evidence="2" key="1">
    <citation type="submission" date="2020-10" db="EMBL/GenBank/DDBJ databases">
        <authorList>
            <person name="Gilroy R."/>
        </authorList>
    </citation>
    <scope>NUCLEOTIDE SEQUENCE</scope>
    <source>
        <strain evidence="2">17213</strain>
    </source>
</reference>
<gene>
    <name evidence="2" type="primary">bamC</name>
    <name evidence="2" type="ORF">IAB19_01145</name>
</gene>
<dbReference type="Gene3D" id="3.30.310.170">
    <property type="entry name" value="Outer membrane protein assembly factor BamC"/>
    <property type="match status" value="1"/>
</dbReference>
<reference evidence="2" key="2">
    <citation type="journal article" date="2021" name="PeerJ">
        <title>Extensive microbial diversity within the chicken gut microbiome revealed by metagenomics and culture.</title>
        <authorList>
            <person name="Gilroy R."/>
            <person name="Ravi A."/>
            <person name="Getino M."/>
            <person name="Pursley I."/>
            <person name="Horton D.L."/>
            <person name="Alikhan N.F."/>
            <person name="Baker D."/>
            <person name="Gharbi K."/>
            <person name="Hall N."/>
            <person name="Watson M."/>
            <person name="Adriaenssens E.M."/>
            <person name="Foster-Nyarko E."/>
            <person name="Jarju S."/>
            <person name="Secka A."/>
            <person name="Antonio M."/>
            <person name="Oren A."/>
            <person name="Chaudhuri R.R."/>
            <person name="La Ragione R."/>
            <person name="Hildebrand F."/>
            <person name="Pallen M.J."/>
        </authorList>
    </citation>
    <scope>NUCLEOTIDE SEQUENCE</scope>
    <source>
        <strain evidence="2">17213</strain>
    </source>
</reference>
<dbReference type="Proteomes" id="UP000823631">
    <property type="component" value="Unassembled WGS sequence"/>
</dbReference>
<sequence length="387" mass="42581">MSFKYTTLAAVLTLSLGSLPGCSTINNLWQLYDGEVDTSLREPTGYYDHADARHAGDRLVVPEGLATPARDRSTRMPAVSVMAAGPTGGDMDVRAPVVQLRSTAGLRSVWADGESIVWLNSNGHENVANEAQAWELLMRVLQNMNIKVGEVTPGAYELTTAAADFNEFGTPLSLTTMATDALRYRQVYRIRIGRSADGNIGIATSVIGSMTIAEAGIFSFKASRTLSDILTPAELERFATGFSNHIIRAMESVTAVPEEYSSVVQVTLDRDNNNQDCLVVDAPYQRTWDVLRNMLPEYGFEVTEYSISHSTFNVDYEEQDPDYFRDLGIDDFGLEEGSYIIRVSIDGDKTFITFYNEDDKPLRASVVSRLYPGFSAALMRAFAAYGG</sequence>
<protein>
    <submittedName>
        <fullName evidence="2">Outer membrane protein assembly factor BamC</fullName>
    </submittedName>
</protein>
<name>A0A9D9D9L0_9GAMM</name>
<dbReference type="InterPro" id="IPR042268">
    <property type="entry name" value="BamC_C"/>
</dbReference>
<dbReference type="InterPro" id="IPR010653">
    <property type="entry name" value="NlpB/DapX"/>
</dbReference>
<dbReference type="AlphaFoldDB" id="A0A9D9D9L0"/>
<dbReference type="EMBL" id="JADINH010000019">
    <property type="protein sequence ID" value="MBO8414973.1"/>
    <property type="molecule type" value="Genomic_DNA"/>
</dbReference>
<dbReference type="Pfam" id="PF06804">
    <property type="entry name" value="Lipoprotein_18"/>
    <property type="match status" value="1"/>
</dbReference>
<keyword evidence="1" id="KW-0732">Signal</keyword>
<organism evidence="2 3">
    <name type="scientific">Candidatus Avisuccinivibrio stercorigallinarum</name>
    <dbReference type="NCBI Taxonomy" id="2840704"/>
    <lineage>
        <taxon>Bacteria</taxon>
        <taxon>Pseudomonadati</taxon>
        <taxon>Pseudomonadota</taxon>
        <taxon>Gammaproteobacteria</taxon>
        <taxon>Aeromonadales</taxon>
        <taxon>Succinivibrionaceae</taxon>
        <taxon>Succinivibrionaceae incertae sedis</taxon>
        <taxon>Candidatus Avisuccinivibrio</taxon>
    </lineage>
</organism>
<evidence type="ECO:0000256" key="1">
    <source>
        <dbReference type="SAM" id="SignalP"/>
    </source>
</evidence>
<feature type="signal peptide" evidence="1">
    <location>
        <begin position="1"/>
        <end position="20"/>
    </location>
</feature>
<evidence type="ECO:0000313" key="3">
    <source>
        <dbReference type="Proteomes" id="UP000823631"/>
    </source>
</evidence>
<feature type="chain" id="PRO_5039094857" evidence="1">
    <location>
        <begin position="21"/>
        <end position="387"/>
    </location>
</feature>
<evidence type="ECO:0000313" key="2">
    <source>
        <dbReference type="EMBL" id="MBO8414973.1"/>
    </source>
</evidence>
<comment type="caution">
    <text evidence="2">The sequence shown here is derived from an EMBL/GenBank/DDBJ whole genome shotgun (WGS) entry which is preliminary data.</text>
</comment>
<accession>A0A9D9D9L0</accession>